<protein>
    <recommendedName>
        <fullName evidence="7">AAA ATPase</fullName>
    </recommendedName>
</protein>
<sequence length="726" mass="81121">MYSEVRESRFRVTSVTRNTSNYVIFMGSPLDNSNKVFSAKTLISIMSKKTNLPVEPAIGQHWMVKDKYTISDFDNNGYIYKQLTYEDPVFAVCTLPETGEQFIKFIAYEKAFKGIGTVKARELWEYYDKEIYAMLSRNYAEDKVSLSKMLSDTSIEALYEGFKKYSNLKYANWMSQKQIPSNVQQSLLKFHGDKSIKEIQRDPFKLMSFGMSFKAVSELAKSHFNVVNDDERRLSAAIEEALRASLGNGNTFSSQNELKPIVRRLLGCMELTKKAFQVGFSKSQYIIHPEHGTYHQSATLIMEGVITKRFKKLASFGDTFDESFTKSSRQAIDELPYPLVGKQQEAVVNALAFKIACITGGAGTGKTTVLRTVLRAMHFVGYTIHAIALSGRAAMRMHESIGFATCTIAAFLRKEEINDDGKHIVVIDEASMVDIPTMYRIVTHIHPNVRILFVGDPNQLPPIGPGKVLADVVSSGTIMNTTLDIVKRQEASTGVPEYSAQIRDGIVPKNLSFGNIIFHETPEDEISAKCVELYSQSPKDSRVIGATYKTTYGGIDEINSLAQAENNPDGQMLTIKHEGEMQFVRIKLGDPVLFTKNNYDIGVQNGSLGEVTSTEHVGDKFGVVKLDTGDEVELDLDLFNSIKLGYAISLHKAQGSQFHRIIISLKSGRIVDRSWLYTAITRAETEVHIVGKKSDFINITQHESNANKRSSFLGELLSGQNVKDLT</sequence>
<dbReference type="GO" id="GO:0009338">
    <property type="term" value="C:exodeoxyribonuclease V complex"/>
    <property type="evidence" value="ECO:0007669"/>
    <property type="project" value="TreeGrafter"/>
</dbReference>
<evidence type="ECO:0000313" key="5">
    <source>
        <dbReference type="EMBL" id="OUR84774.1"/>
    </source>
</evidence>
<keyword evidence="2" id="KW-0067">ATP-binding</keyword>
<name>A0A1Y5EUS9_COLPS</name>
<evidence type="ECO:0000259" key="3">
    <source>
        <dbReference type="Pfam" id="PF13538"/>
    </source>
</evidence>
<dbReference type="Pfam" id="PF14490">
    <property type="entry name" value="HHH_RecD2"/>
    <property type="match status" value="1"/>
</dbReference>
<dbReference type="CDD" id="cd17933">
    <property type="entry name" value="DEXSc_RecD-like"/>
    <property type="match status" value="1"/>
</dbReference>
<reference evidence="6" key="1">
    <citation type="journal article" date="2017" name="Proc. Natl. Acad. Sci. U.S.A.">
        <title>Simulation of Deepwater Horizon oil plume reveals substrate specialization within a complex community of hydrocarbon degraders.</title>
        <authorList>
            <person name="Hu P."/>
            <person name="Dubinsky E.A."/>
            <person name="Probst A.J."/>
            <person name="Wang J."/>
            <person name="Sieber C.M.K."/>
            <person name="Tom L.M."/>
            <person name="Gardinali P."/>
            <person name="Banfield J.F."/>
            <person name="Atlas R.M."/>
            <person name="Andersen G.L."/>
        </authorList>
    </citation>
    <scope>NUCLEOTIDE SEQUENCE [LARGE SCALE GENOMIC DNA]</scope>
</reference>
<dbReference type="SUPFAM" id="SSF52540">
    <property type="entry name" value="P-loop containing nucleoside triphosphate hydrolases"/>
    <property type="match status" value="2"/>
</dbReference>
<organism evidence="5 6">
    <name type="scientific">Colwellia psychrerythraea</name>
    <name type="common">Vibrio psychroerythus</name>
    <dbReference type="NCBI Taxonomy" id="28229"/>
    <lineage>
        <taxon>Bacteria</taxon>
        <taxon>Pseudomonadati</taxon>
        <taxon>Pseudomonadota</taxon>
        <taxon>Gammaproteobacteria</taxon>
        <taxon>Alteromonadales</taxon>
        <taxon>Colwelliaceae</taxon>
        <taxon>Colwellia</taxon>
    </lineage>
</organism>
<accession>A0A1Y5EUS9</accession>
<dbReference type="AlphaFoldDB" id="A0A1Y5EUS9"/>
<dbReference type="InterPro" id="IPR050534">
    <property type="entry name" value="Coronavir_polyprotein_1ab"/>
</dbReference>
<dbReference type="InterPro" id="IPR029493">
    <property type="entry name" value="RecD2-like_HHH"/>
</dbReference>
<dbReference type="Gene3D" id="3.40.50.300">
    <property type="entry name" value="P-loop containing nucleotide triphosphate hydrolases"/>
    <property type="match status" value="2"/>
</dbReference>
<dbReference type="InterPro" id="IPR027417">
    <property type="entry name" value="P-loop_NTPase"/>
</dbReference>
<dbReference type="Pfam" id="PF13538">
    <property type="entry name" value="UvrD_C_2"/>
    <property type="match status" value="1"/>
</dbReference>
<dbReference type="Pfam" id="PF13604">
    <property type="entry name" value="AAA_30"/>
    <property type="match status" value="1"/>
</dbReference>
<proteinExistence type="predicted"/>
<feature type="domain" description="UvrD-like helicase C-terminal" evidence="3">
    <location>
        <begin position="645"/>
        <end position="690"/>
    </location>
</feature>
<dbReference type="InterPro" id="IPR027785">
    <property type="entry name" value="UvrD-like_helicase_C"/>
</dbReference>
<dbReference type="PANTHER" id="PTHR43788:SF6">
    <property type="entry name" value="DNA HELICASE B"/>
    <property type="match status" value="1"/>
</dbReference>
<dbReference type="Gene3D" id="1.10.10.2220">
    <property type="match status" value="1"/>
</dbReference>
<comment type="caution">
    <text evidence="5">The sequence shown here is derived from an EMBL/GenBank/DDBJ whole genome shotgun (WGS) entry which is preliminary data.</text>
</comment>
<dbReference type="PANTHER" id="PTHR43788">
    <property type="entry name" value="DNA2/NAM7 HELICASE FAMILY MEMBER"/>
    <property type="match status" value="1"/>
</dbReference>
<feature type="domain" description="ATP-dependent RecD2 DNA helicase-like helix-hairpin-helix" evidence="4">
    <location>
        <begin position="171"/>
        <end position="252"/>
    </location>
</feature>
<dbReference type="CDD" id="cd18809">
    <property type="entry name" value="SF1_C_RecD"/>
    <property type="match status" value="1"/>
</dbReference>
<dbReference type="GO" id="GO:0005524">
    <property type="term" value="F:ATP binding"/>
    <property type="evidence" value="ECO:0007669"/>
    <property type="project" value="UniProtKB-KW"/>
</dbReference>
<evidence type="ECO:0000313" key="6">
    <source>
        <dbReference type="Proteomes" id="UP000243053"/>
    </source>
</evidence>
<dbReference type="EMBL" id="MAAF01000010">
    <property type="protein sequence ID" value="OUR84774.1"/>
    <property type="molecule type" value="Genomic_DNA"/>
</dbReference>
<evidence type="ECO:0000259" key="4">
    <source>
        <dbReference type="Pfam" id="PF14490"/>
    </source>
</evidence>
<dbReference type="Gene3D" id="2.30.30.940">
    <property type="match status" value="1"/>
</dbReference>
<evidence type="ECO:0008006" key="7">
    <source>
        <dbReference type="Google" id="ProtNLM"/>
    </source>
</evidence>
<evidence type="ECO:0000256" key="2">
    <source>
        <dbReference type="ARBA" id="ARBA00022840"/>
    </source>
</evidence>
<dbReference type="GO" id="GO:0006310">
    <property type="term" value="P:DNA recombination"/>
    <property type="evidence" value="ECO:0007669"/>
    <property type="project" value="TreeGrafter"/>
</dbReference>
<gene>
    <name evidence="5" type="ORF">A9Q75_01510</name>
</gene>
<dbReference type="GO" id="GO:0017116">
    <property type="term" value="F:single-stranded DNA helicase activity"/>
    <property type="evidence" value="ECO:0007669"/>
    <property type="project" value="TreeGrafter"/>
</dbReference>
<keyword evidence="1" id="KW-0547">Nucleotide-binding</keyword>
<dbReference type="Proteomes" id="UP000243053">
    <property type="component" value="Unassembled WGS sequence"/>
</dbReference>
<evidence type="ECO:0000256" key="1">
    <source>
        <dbReference type="ARBA" id="ARBA00022741"/>
    </source>
</evidence>